<reference evidence="2 3" key="1">
    <citation type="journal article" date="2016" name="Nat. Commun.">
        <title>Thousands of microbial genomes shed light on interconnected biogeochemical processes in an aquifer system.</title>
        <authorList>
            <person name="Anantharaman K."/>
            <person name="Brown C.T."/>
            <person name="Hug L.A."/>
            <person name="Sharon I."/>
            <person name="Castelle C.J."/>
            <person name="Probst A.J."/>
            <person name="Thomas B.C."/>
            <person name="Singh A."/>
            <person name="Wilkins M.J."/>
            <person name="Karaoz U."/>
            <person name="Brodie E.L."/>
            <person name="Williams K.H."/>
            <person name="Hubbard S.S."/>
            <person name="Banfield J.F."/>
        </authorList>
    </citation>
    <scope>NUCLEOTIDE SEQUENCE [LARGE SCALE GENOMIC DNA]</scope>
</reference>
<dbReference type="AlphaFoldDB" id="A0A1F6V7H1"/>
<evidence type="ECO:0000256" key="1">
    <source>
        <dbReference type="SAM" id="Phobius"/>
    </source>
</evidence>
<sequence length="260" mass="29076">MTWAFKRQAFYISILILVVLVFGFIIIYPSLNQPPTCADNEQNGDETGVDCGGSCLRACIAQMDEVSVLWSRAFRVVPGRYNAVAYLINHNQDTAINKISYRFRFADENNVYIGKRDGTTFIPPAGKFTIFEPAIDVGHSIPVYATFEFTQAPEWIQVSKEKVNQIKMLVSNITLTDEQVSPRLSATIKNDSLFIVPEVDVVAILYDASGNALAASRTYLDVLNGEESRDLNFTWPEPISGVVTLKEIIPMYNIFSAKLK</sequence>
<accession>A0A1F6V7H1</accession>
<name>A0A1F6V7H1_9BACT</name>
<organism evidence="2 3">
    <name type="scientific">Candidatus Nomurabacteria bacterium RIFCSPHIGHO2_01_FULL_40_24b</name>
    <dbReference type="NCBI Taxonomy" id="1801739"/>
    <lineage>
        <taxon>Bacteria</taxon>
        <taxon>Candidatus Nomuraibacteriota</taxon>
    </lineage>
</organism>
<keyword evidence="1" id="KW-1133">Transmembrane helix</keyword>
<evidence type="ECO:0000313" key="3">
    <source>
        <dbReference type="Proteomes" id="UP000177370"/>
    </source>
</evidence>
<feature type="transmembrane region" description="Helical" evidence="1">
    <location>
        <begin position="9"/>
        <end position="31"/>
    </location>
</feature>
<keyword evidence="1" id="KW-0812">Transmembrane</keyword>
<gene>
    <name evidence="2" type="ORF">A2647_03790</name>
</gene>
<evidence type="ECO:0000313" key="2">
    <source>
        <dbReference type="EMBL" id="OGI65565.1"/>
    </source>
</evidence>
<protein>
    <recommendedName>
        <fullName evidence="4">Glucose/sorbosone dehydrogenase</fullName>
    </recommendedName>
</protein>
<dbReference type="Proteomes" id="UP000177370">
    <property type="component" value="Unassembled WGS sequence"/>
</dbReference>
<proteinExistence type="predicted"/>
<comment type="caution">
    <text evidence="2">The sequence shown here is derived from an EMBL/GenBank/DDBJ whole genome shotgun (WGS) entry which is preliminary data.</text>
</comment>
<dbReference type="EMBL" id="MFTP01000017">
    <property type="protein sequence ID" value="OGI65565.1"/>
    <property type="molecule type" value="Genomic_DNA"/>
</dbReference>
<keyword evidence="1" id="KW-0472">Membrane</keyword>
<evidence type="ECO:0008006" key="4">
    <source>
        <dbReference type="Google" id="ProtNLM"/>
    </source>
</evidence>